<feature type="transmembrane region" description="Helical" evidence="5">
    <location>
        <begin position="229"/>
        <end position="247"/>
    </location>
</feature>
<evidence type="ECO:0000313" key="8">
    <source>
        <dbReference type="EMBL" id="SOY28748.1"/>
    </source>
</evidence>
<keyword evidence="3 5" id="KW-1133">Transmembrane helix</keyword>
<keyword evidence="2 5" id="KW-0812">Transmembrane</keyword>
<keyword evidence="4 5" id="KW-0472">Membrane</keyword>
<dbReference type="SUPFAM" id="SSF161098">
    <property type="entry name" value="MetI-like"/>
    <property type="match status" value="1"/>
</dbReference>
<dbReference type="OrthoDB" id="9788108at2"/>
<comment type="similarity">
    <text evidence="5">Belongs to the binding-protein-dependent transport system permease family.</text>
</comment>
<keyword evidence="8" id="KW-0762">Sugar transport</keyword>
<proteinExistence type="inferred from homology"/>
<dbReference type="PANTHER" id="PTHR43496">
    <property type="entry name" value="PROTEIN LPLB"/>
    <property type="match status" value="1"/>
</dbReference>
<dbReference type="GO" id="GO:0005886">
    <property type="term" value="C:plasma membrane"/>
    <property type="evidence" value="ECO:0007669"/>
    <property type="project" value="UniProtKB-SubCell"/>
</dbReference>
<evidence type="ECO:0000256" key="3">
    <source>
        <dbReference type="ARBA" id="ARBA00022989"/>
    </source>
</evidence>
<evidence type="ECO:0000256" key="4">
    <source>
        <dbReference type="ARBA" id="ARBA00023136"/>
    </source>
</evidence>
<dbReference type="Proteomes" id="UP000236311">
    <property type="component" value="Unassembled WGS sequence"/>
</dbReference>
<evidence type="ECO:0000313" key="9">
    <source>
        <dbReference type="Proteomes" id="UP000236311"/>
    </source>
</evidence>
<gene>
    <name evidence="8" type="primary">yteP_18</name>
    <name evidence="8" type="ORF">AMURIS_01459</name>
</gene>
<reference evidence="8 9" key="1">
    <citation type="submission" date="2018-01" db="EMBL/GenBank/DDBJ databases">
        <authorList>
            <person name="Gaut B.S."/>
            <person name="Morton B.R."/>
            <person name="Clegg M.T."/>
            <person name="Duvall M.R."/>
        </authorList>
    </citation>
    <scope>NUCLEOTIDE SEQUENCE [LARGE SCALE GENOMIC DNA]</scope>
    <source>
        <strain evidence="8">GP69</strain>
    </source>
</reference>
<feature type="transmembrane region" description="Helical" evidence="5">
    <location>
        <begin position="182"/>
        <end position="208"/>
    </location>
</feature>
<evidence type="ECO:0000256" key="6">
    <source>
        <dbReference type="SAM" id="MobiDB-lite"/>
    </source>
</evidence>
<dbReference type="InterPro" id="IPR000515">
    <property type="entry name" value="MetI-like"/>
</dbReference>
<dbReference type="Gene3D" id="1.10.3720.10">
    <property type="entry name" value="MetI-like"/>
    <property type="match status" value="1"/>
</dbReference>
<feature type="region of interest" description="Disordered" evidence="6">
    <location>
        <begin position="1"/>
        <end position="20"/>
    </location>
</feature>
<dbReference type="InterPro" id="IPR035906">
    <property type="entry name" value="MetI-like_sf"/>
</dbReference>
<evidence type="ECO:0000256" key="1">
    <source>
        <dbReference type="ARBA" id="ARBA00004141"/>
    </source>
</evidence>
<evidence type="ECO:0000259" key="7">
    <source>
        <dbReference type="PROSITE" id="PS50928"/>
    </source>
</evidence>
<dbReference type="GO" id="GO:0055085">
    <property type="term" value="P:transmembrane transport"/>
    <property type="evidence" value="ECO:0007669"/>
    <property type="project" value="InterPro"/>
</dbReference>
<protein>
    <submittedName>
        <fullName evidence="8">Putative multiple-sugar transport system permease YteP</fullName>
    </submittedName>
</protein>
<dbReference type="AlphaFoldDB" id="A0A2K4ZE62"/>
<feature type="transmembrane region" description="Helical" evidence="5">
    <location>
        <begin position="141"/>
        <end position="162"/>
    </location>
</feature>
<dbReference type="PROSITE" id="PS50928">
    <property type="entry name" value="ABC_TM1"/>
    <property type="match status" value="1"/>
</dbReference>
<comment type="subcellular location">
    <subcellularLocation>
        <location evidence="5">Cell membrane</location>
        <topology evidence="5">Multi-pass membrane protein</topology>
    </subcellularLocation>
    <subcellularLocation>
        <location evidence="1">Membrane</location>
        <topology evidence="1">Multi-pass membrane protein</topology>
    </subcellularLocation>
</comment>
<keyword evidence="9" id="KW-1185">Reference proteome</keyword>
<keyword evidence="5" id="KW-0813">Transport</keyword>
<feature type="transmembrane region" description="Helical" evidence="5">
    <location>
        <begin position="99"/>
        <end position="120"/>
    </location>
</feature>
<sequence>MSSVGKKETRKTKNTGVTRREGTSKTLARLKKDRLLYIMLIPGCLYFLIFKYGPMLGLITAFQDYNAMLGWFGSKFAGFKHFSRFFSDPKFFQIFRNTLVLAFCNIIVYFPLPIILALLINEVKNGKYKNVIQSVLYLPHFVSWVVVAGICMTMFSAESGALTGAVSGLFGREVRVLSEPAFFPALITGQVIWKECGWGTIIFLAALTGVDMQLYEAARVDGANRWRQMWHITLPAIKSTIITMLILRMGNFLNTGFEQIFLMLNSMNREVGEVFDTYVYQTAMTNGKISYGSAVGMFKSVVCLILVMISNKIAQKAGEEGVY</sequence>
<dbReference type="RefSeq" id="WP_103238829.1">
    <property type="nucleotide sequence ID" value="NZ_JANJZD010000006.1"/>
</dbReference>
<evidence type="ECO:0000256" key="5">
    <source>
        <dbReference type="RuleBase" id="RU363032"/>
    </source>
</evidence>
<feature type="transmembrane region" description="Helical" evidence="5">
    <location>
        <begin position="289"/>
        <end position="309"/>
    </location>
</feature>
<dbReference type="Pfam" id="PF00528">
    <property type="entry name" value="BPD_transp_1"/>
    <property type="match status" value="1"/>
</dbReference>
<accession>A0A2K4ZE62</accession>
<organism evidence="8 9">
    <name type="scientific">Acetatifactor muris</name>
    <dbReference type="NCBI Taxonomy" id="879566"/>
    <lineage>
        <taxon>Bacteria</taxon>
        <taxon>Bacillati</taxon>
        <taxon>Bacillota</taxon>
        <taxon>Clostridia</taxon>
        <taxon>Lachnospirales</taxon>
        <taxon>Lachnospiraceae</taxon>
        <taxon>Acetatifactor</taxon>
    </lineage>
</organism>
<dbReference type="PANTHER" id="PTHR43496:SF1">
    <property type="entry name" value="POLYGALACTURONAN_RHAMNOGALACTURONAN TRANSPORT SYSTEM PERMEASE PROTEIN YTEP"/>
    <property type="match status" value="1"/>
</dbReference>
<evidence type="ECO:0000256" key="2">
    <source>
        <dbReference type="ARBA" id="ARBA00022692"/>
    </source>
</evidence>
<name>A0A2K4ZE62_9FIRM</name>
<dbReference type="CDD" id="cd06261">
    <property type="entry name" value="TM_PBP2"/>
    <property type="match status" value="1"/>
</dbReference>
<feature type="domain" description="ABC transmembrane type-1" evidence="7">
    <location>
        <begin position="95"/>
        <end position="310"/>
    </location>
</feature>
<feature type="transmembrane region" description="Helical" evidence="5">
    <location>
        <begin position="35"/>
        <end position="62"/>
    </location>
</feature>
<dbReference type="EMBL" id="OFSM01000006">
    <property type="protein sequence ID" value="SOY28748.1"/>
    <property type="molecule type" value="Genomic_DNA"/>
</dbReference>